<dbReference type="EMBL" id="CYXO01000014">
    <property type="protein sequence ID" value="CUN16603.1"/>
    <property type="molecule type" value="Genomic_DNA"/>
</dbReference>
<evidence type="ECO:0000313" key="8">
    <source>
        <dbReference type="Proteomes" id="UP000446719"/>
    </source>
</evidence>
<dbReference type="Pfam" id="PF02645">
    <property type="entry name" value="DegV"/>
    <property type="match status" value="1"/>
</dbReference>
<dbReference type="Gene3D" id="3.30.1180.10">
    <property type="match status" value="1"/>
</dbReference>
<dbReference type="Gene3D" id="3.40.50.10440">
    <property type="entry name" value="Dihydroxyacetone kinase, domain 1"/>
    <property type="match status" value="1"/>
</dbReference>
<reference evidence="6 7" key="1">
    <citation type="submission" date="2015-09" db="EMBL/GenBank/DDBJ databases">
        <authorList>
            <consortium name="Pathogen Informatics"/>
        </authorList>
    </citation>
    <scope>NUCLEOTIDE SEQUENCE [LARGE SCALE GENOMIC DNA]</scope>
    <source>
        <strain evidence="3 6">2789STDY5608866</strain>
        <strain evidence="2 7">2789STDY5834961</strain>
    </source>
</reference>
<protein>
    <submittedName>
        <fullName evidence="2">DegV domain-containing protein SAV1425</fullName>
    </submittedName>
    <submittedName>
        <fullName evidence="4">DegV family EDD domain-containing protein</fullName>
    </submittedName>
</protein>
<evidence type="ECO:0000313" key="5">
    <source>
        <dbReference type="EMBL" id="MZK16533.1"/>
    </source>
</evidence>
<dbReference type="RefSeq" id="WP_055180838.1">
    <property type="nucleotide sequence ID" value="NZ_CABIWY010000003.1"/>
</dbReference>
<dbReference type="EMBL" id="WWSB01000001">
    <property type="protein sequence ID" value="MZK16533.1"/>
    <property type="molecule type" value="Genomic_DNA"/>
</dbReference>
<dbReference type="InterPro" id="IPR050270">
    <property type="entry name" value="DegV_domain_contain"/>
</dbReference>
<dbReference type="EMBL" id="WWSH01000003">
    <property type="protein sequence ID" value="MZK09568.1"/>
    <property type="molecule type" value="Genomic_DNA"/>
</dbReference>
<evidence type="ECO:0000313" key="7">
    <source>
        <dbReference type="Proteomes" id="UP000095597"/>
    </source>
</evidence>
<dbReference type="EMBL" id="CYYY01000003">
    <property type="protein sequence ID" value="CUN57757.1"/>
    <property type="molecule type" value="Genomic_DNA"/>
</dbReference>
<evidence type="ECO:0000313" key="2">
    <source>
        <dbReference type="EMBL" id="CUN16603.1"/>
    </source>
</evidence>
<dbReference type="InterPro" id="IPR043168">
    <property type="entry name" value="DegV_C"/>
</dbReference>
<dbReference type="Proteomes" id="UP000095439">
    <property type="component" value="Unassembled WGS sequence"/>
</dbReference>
<name>A0A173UNH6_9FIRM</name>
<evidence type="ECO:0000313" key="9">
    <source>
        <dbReference type="Proteomes" id="UP000449249"/>
    </source>
</evidence>
<dbReference type="PROSITE" id="PS51482">
    <property type="entry name" value="DEGV"/>
    <property type="match status" value="1"/>
</dbReference>
<proteinExistence type="predicted"/>
<dbReference type="NCBIfam" id="TIGR00762">
    <property type="entry name" value="DegV"/>
    <property type="match status" value="1"/>
</dbReference>
<dbReference type="GO" id="GO:0008289">
    <property type="term" value="F:lipid binding"/>
    <property type="evidence" value="ECO:0007669"/>
    <property type="project" value="UniProtKB-KW"/>
</dbReference>
<organism evidence="2 7">
    <name type="scientific">Dorea longicatena</name>
    <dbReference type="NCBI Taxonomy" id="88431"/>
    <lineage>
        <taxon>Bacteria</taxon>
        <taxon>Bacillati</taxon>
        <taxon>Bacillota</taxon>
        <taxon>Clostridia</taxon>
        <taxon>Lachnospirales</taxon>
        <taxon>Lachnospiraceae</taxon>
        <taxon>Dorea</taxon>
    </lineage>
</organism>
<dbReference type="InterPro" id="IPR003797">
    <property type="entry name" value="DegV"/>
</dbReference>
<dbReference type="AlphaFoldDB" id="A0A173UNH6"/>
<dbReference type="Proteomes" id="UP000449249">
    <property type="component" value="Unassembled WGS sequence"/>
</dbReference>
<dbReference type="SUPFAM" id="SSF82549">
    <property type="entry name" value="DAK1/DegV-like"/>
    <property type="match status" value="1"/>
</dbReference>
<sequence length="279" mass="30770">MSYKVIIDSCGELTEEMKKSGHFETASLQIDVDGHHIVDDESFDQADFLRRVKASGECPKSSCPSPERYMEEYHCDAEHVYAVTLSAELSGSYNSAVLGKNLYEEEYGEKDIYVFNSRSASVGETLIGLKIAECEEKGMSFQEVIETVESYIEEQHTYFVLETLDILKKNGRLKGLKAVVATALNIKPVMGSTPEGSIQQLSQARGIKKGLAKMVDEVAANMKNTQEKILAISHCNCEERAKAVRDMLLERASFKDVIILDTAGISSMYAADGGVIVVV</sequence>
<dbReference type="Proteomes" id="UP000446719">
    <property type="component" value="Unassembled WGS sequence"/>
</dbReference>
<dbReference type="Gene3D" id="2.20.28.50">
    <property type="entry name" value="degv family protein"/>
    <property type="match status" value="1"/>
</dbReference>
<keyword evidence="1" id="KW-0446">Lipid-binding</keyword>
<evidence type="ECO:0000256" key="1">
    <source>
        <dbReference type="ARBA" id="ARBA00023121"/>
    </source>
</evidence>
<evidence type="ECO:0000313" key="6">
    <source>
        <dbReference type="Proteomes" id="UP000095439"/>
    </source>
</evidence>
<dbReference type="OrthoDB" id="2138472at2"/>
<dbReference type="Proteomes" id="UP000095597">
    <property type="component" value="Unassembled WGS sequence"/>
</dbReference>
<evidence type="ECO:0000313" key="3">
    <source>
        <dbReference type="EMBL" id="CUN57757.1"/>
    </source>
</evidence>
<reference evidence="8 9" key="2">
    <citation type="journal article" date="2019" name="Nat. Med.">
        <title>A library of human gut bacterial isolates paired with longitudinal multiomics data enables mechanistic microbiome research.</title>
        <authorList>
            <person name="Poyet M."/>
            <person name="Groussin M."/>
            <person name="Gibbons S.M."/>
            <person name="Avila-Pacheco J."/>
            <person name="Jiang X."/>
            <person name="Kearney S.M."/>
            <person name="Perrotta A.R."/>
            <person name="Berdy B."/>
            <person name="Zhao S."/>
            <person name="Lieberman T.D."/>
            <person name="Swanson P.K."/>
            <person name="Smith M."/>
            <person name="Roesemann S."/>
            <person name="Alexander J.E."/>
            <person name="Rich S.A."/>
            <person name="Livny J."/>
            <person name="Vlamakis H."/>
            <person name="Clish C."/>
            <person name="Bullock K."/>
            <person name="Deik A."/>
            <person name="Scott J."/>
            <person name="Pierce K.A."/>
            <person name="Xavier R.J."/>
            <person name="Alm E.J."/>
        </authorList>
    </citation>
    <scope>NUCLEOTIDE SEQUENCE [LARGE SCALE GENOMIC DNA]</scope>
    <source>
        <strain evidence="4 9">BIOML-A1</strain>
        <strain evidence="5 8">BIOML-A7</strain>
    </source>
</reference>
<gene>
    <name evidence="3" type="ORF">ERS852423_00849</name>
    <name evidence="2" type="ORF">ERS852573_02236</name>
    <name evidence="5" type="ORF">GT565_00030</name>
    <name evidence="4" type="ORF">GT576_04285</name>
</gene>
<dbReference type="PANTHER" id="PTHR33434:SF2">
    <property type="entry name" value="FATTY ACID-BINDING PROTEIN TM_1468"/>
    <property type="match status" value="1"/>
</dbReference>
<accession>A0A173UNH6</accession>
<dbReference type="PANTHER" id="PTHR33434">
    <property type="entry name" value="DEGV DOMAIN-CONTAINING PROTEIN DR_1986-RELATED"/>
    <property type="match status" value="1"/>
</dbReference>
<evidence type="ECO:0000313" key="4">
    <source>
        <dbReference type="EMBL" id="MZK09568.1"/>
    </source>
</evidence>